<proteinExistence type="inferred from homology"/>
<comment type="subcellular location">
    <subcellularLocation>
        <location evidence="2">Cytoplasm</location>
    </subcellularLocation>
</comment>
<dbReference type="EC" id="2.4.2.8" evidence="5"/>
<dbReference type="GO" id="GO:0032263">
    <property type="term" value="P:GMP salvage"/>
    <property type="evidence" value="ECO:0007669"/>
    <property type="project" value="TreeGrafter"/>
</dbReference>
<evidence type="ECO:0000256" key="7">
    <source>
        <dbReference type="ARBA" id="ARBA00022676"/>
    </source>
</evidence>
<protein>
    <recommendedName>
        <fullName evidence="5">hypoxanthine phosphoribosyltransferase</fullName>
        <ecNumber evidence="5">2.4.2.8</ecNumber>
    </recommendedName>
</protein>
<dbReference type="SUPFAM" id="SSF53271">
    <property type="entry name" value="PRTase-like"/>
    <property type="match status" value="1"/>
</dbReference>
<dbReference type="NCBIfam" id="TIGR01203">
    <property type="entry name" value="HGPRTase"/>
    <property type="match status" value="1"/>
</dbReference>
<keyword evidence="12" id="KW-0460">Magnesium</keyword>
<evidence type="ECO:0000256" key="5">
    <source>
        <dbReference type="ARBA" id="ARBA00011895"/>
    </source>
</evidence>
<keyword evidence="9" id="KW-0479">Metal-binding</keyword>
<dbReference type="GO" id="GO:0000287">
    <property type="term" value="F:magnesium ion binding"/>
    <property type="evidence" value="ECO:0007669"/>
    <property type="project" value="TreeGrafter"/>
</dbReference>
<evidence type="ECO:0000256" key="10">
    <source>
        <dbReference type="ARBA" id="ARBA00022726"/>
    </source>
</evidence>
<comment type="cofactor">
    <cofactor evidence="1">
        <name>Mg(2+)</name>
        <dbReference type="ChEBI" id="CHEBI:18420"/>
    </cofactor>
</comment>
<dbReference type="GO" id="GO:0000166">
    <property type="term" value="F:nucleotide binding"/>
    <property type="evidence" value="ECO:0007669"/>
    <property type="project" value="UniProtKB-KW"/>
</dbReference>
<evidence type="ECO:0000313" key="14">
    <source>
        <dbReference type="EMBL" id="GAH93671.1"/>
    </source>
</evidence>
<dbReference type="Gene3D" id="3.40.50.2020">
    <property type="match status" value="1"/>
</dbReference>
<evidence type="ECO:0000256" key="4">
    <source>
        <dbReference type="ARBA" id="ARBA00008391"/>
    </source>
</evidence>
<feature type="domain" description="GAF" evidence="13">
    <location>
        <begin position="24"/>
        <end position="169"/>
    </location>
</feature>
<evidence type="ECO:0000256" key="8">
    <source>
        <dbReference type="ARBA" id="ARBA00022679"/>
    </source>
</evidence>
<dbReference type="Pfam" id="PF00156">
    <property type="entry name" value="Pribosyltran"/>
    <property type="match status" value="1"/>
</dbReference>
<sequence length="481" mass="54510">MRSSKGSYYLALKQIAKVSNSAFSLRKICNSIAKTTAKAMGANGCRVSLLDPQKEYLLTVGTHGLSDLYLRKGPLDAHKSLPEVLDGKVVVIPDATKDERVQHPKIAETQRVCSILGAPILEREEVIGEIRVYTREPHQFSEADKSFLTSVANISAVLLERAELHQLLAKGYRVNEKQAKLVQVPQLPTTSLRPTEFAHPSEEEFARLLDFYRFEWLYEPRSFPLRWKGGEIAEMFTPDFYLPELDLYIELTTLKQNLITEKNRKLRQLKELYPEIKIKLLSKDDFHKLLAKYGYGPLGEAKIEGVSRILYSHSQIQRRIRTLAKRISHDYAGQRLVMVGILKGVICFMADLMQHLSLPVTVDFMAISYYGGDDGQVVKITKDLDSSITGQHVLMVEDIVDTGMTLNYVLGHLLAHNPASLRVCTLLDKGARRLINVPLDYIGFEIPDEFVVGYGLDYKGEYRNLPFIGILRSELIKEDKL</sequence>
<evidence type="ECO:0000256" key="1">
    <source>
        <dbReference type="ARBA" id="ARBA00001946"/>
    </source>
</evidence>
<evidence type="ECO:0000256" key="3">
    <source>
        <dbReference type="ARBA" id="ARBA00004669"/>
    </source>
</evidence>
<dbReference type="EMBL" id="BARV01000117">
    <property type="protein sequence ID" value="GAH93671.1"/>
    <property type="molecule type" value="Genomic_DNA"/>
</dbReference>
<dbReference type="InterPro" id="IPR005904">
    <property type="entry name" value="Hxn_phspho_trans"/>
</dbReference>
<dbReference type="PANTHER" id="PTHR43340:SF1">
    <property type="entry name" value="HYPOXANTHINE PHOSPHORIBOSYLTRANSFERASE"/>
    <property type="match status" value="1"/>
</dbReference>
<dbReference type="Gene3D" id="3.30.450.40">
    <property type="match status" value="1"/>
</dbReference>
<dbReference type="Pfam" id="PF01590">
    <property type="entry name" value="GAF"/>
    <property type="match status" value="1"/>
</dbReference>
<dbReference type="SUPFAM" id="SSF55781">
    <property type="entry name" value="GAF domain-like"/>
    <property type="match status" value="1"/>
</dbReference>
<keyword evidence="11" id="KW-0547">Nucleotide-binding</keyword>
<keyword evidence="8" id="KW-0808">Transferase</keyword>
<dbReference type="GO" id="GO:0005829">
    <property type="term" value="C:cytosol"/>
    <property type="evidence" value="ECO:0007669"/>
    <property type="project" value="TreeGrafter"/>
</dbReference>
<dbReference type="GO" id="GO:0006166">
    <property type="term" value="P:purine ribonucleoside salvage"/>
    <property type="evidence" value="ECO:0007669"/>
    <property type="project" value="UniProtKB-KW"/>
</dbReference>
<accession>X1JG29</accession>
<gene>
    <name evidence="14" type="ORF">S06H3_00621</name>
</gene>
<dbReference type="SMART" id="SM00065">
    <property type="entry name" value="GAF"/>
    <property type="match status" value="1"/>
</dbReference>
<dbReference type="GO" id="GO:0006178">
    <property type="term" value="P:guanine salvage"/>
    <property type="evidence" value="ECO:0007669"/>
    <property type="project" value="TreeGrafter"/>
</dbReference>
<reference evidence="14" key="1">
    <citation type="journal article" date="2014" name="Front. Microbiol.">
        <title>High frequency of phylogenetically diverse reductive dehalogenase-homologous genes in deep subseafloor sedimentary metagenomes.</title>
        <authorList>
            <person name="Kawai M."/>
            <person name="Futagami T."/>
            <person name="Toyoda A."/>
            <person name="Takaki Y."/>
            <person name="Nishi S."/>
            <person name="Hori S."/>
            <person name="Arai W."/>
            <person name="Tsubouchi T."/>
            <person name="Morono Y."/>
            <person name="Uchiyama I."/>
            <person name="Ito T."/>
            <person name="Fujiyama A."/>
            <person name="Inagaki F."/>
            <person name="Takami H."/>
        </authorList>
    </citation>
    <scope>NUCLEOTIDE SEQUENCE</scope>
    <source>
        <strain evidence="14">Expedition CK06-06</strain>
    </source>
</reference>
<evidence type="ECO:0000256" key="11">
    <source>
        <dbReference type="ARBA" id="ARBA00022741"/>
    </source>
</evidence>
<name>X1JG29_9ZZZZ</name>
<comment type="caution">
    <text evidence="14">The sequence shown here is derived from an EMBL/GenBank/DDBJ whole genome shotgun (WGS) entry which is preliminary data.</text>
</comment>
<keyword evidence="10" id="KW-0660">Purine salvage</keyword>
<evidence type="ECO:0000256" key="6">
    <source>
        <dbReference type="ARBA" id="ARBA00022490"/>
    </source>
</evidence>
<dbReference type="InterPro" id="IPR000836">
    <property type="entry name" value="PRTase_dom"/>
</dbReference>
<dbReference type="CDD" id="cd06223">
    <property type="entry name" value="PRTases_typeI"/>
    <property type="match status" value="1"/>
</dbReference>
<organism evidence="14">
    <name type="scientific">marine sediment metagenome</name>
    <dbReference type="NCBI Taxonomy" id="412755"/>
    <lineage>
        <taxon>unclassified sequences</taxon>
        <taxon>metagenomes</taxon>
        <taxon>ecological metagenomes</taxon>
    </lineage>
</organism>
<dbReference type="AlphaFoldDB" id="X1JG29"/>
<evidence type="ECO:0000256" key="2">
    <source>
        <dbReference type="ARBA" id="ARBA00004496"/>
    </source>
</evidence>
<dbReference type="GO" id="GO:0004422">
    <property type="term" value="F:hypoxanthine phosphoribosyltransferase activity"/>
    <property type="evidence" value="ECO:0007669"/>
    <property type="project" value="InterPro"/>
</dbReference>
<evidence type="ECO:0000256" key="12">
    <source>
        <dbReference type="ARBA" id="ARBA00022842"/>
    </source>
</evidence>
<keyword evidence="7" id="KW-0328">Glycosyltransferase</keyword>
<comment type="pathway">
    <text evidence="3">Purine metabolism; IMP biosynthesis via salvage pathway; IMP from hypoxanthine: step 1/1.</text>
</comment>
<dbReference type="GO" id="GO:0032264">
    <property type="term" value="P:IMP salvage"/>
    <property type="evidence" value="ECO:0007669"/>
    <property type="project" value="TreeGrafter"/>
</dbReference>
<evidence type="ECO:0000256" key="9">
    <source>
        <dbReference type="ARBA" id="ARBA00022723"/>
    </source>
</evidence>
<dbReference type="InterPro" id="IPR029016">
    <property type="entry name" value="GAF-like_dom_sf"/>
</dbReference>
<dbReference type="InterPro" id="IPR029057">
    <property type="entry name" value="PRTase-like"/>
</dbReference>
<dbReference type="FunFam" id="3.40.50.2020:FF:000006">
    <property type="entry name" value="Hypoxanthine phosphoribosyltransferase"/>
    <property type="match status" value="1"/>
</dbReference>
<dbReference type="GO" id="GO:0046100">
    <property type="term" value="P:hypoxanthine metabolic process"/>
    <property type="evidence" value="ECO:0007669"/>
    <property type="project" value="TreeGrafter"/>
</dbReference>
<dbReference type="PANTHER" id="PTHR43340">
    <property type="entry name" value="HYPOXANTHINE-GUANINE PHOSPHORIBOSYLTRANSFERASE"/>
    <property type="match status" value="1"/>
</dbReference>
<dbReference type="InterPro" id="IPR003018">
    <property type="entry name" value="GAF"/>
</dbReference>
<keyword evidence="6" id="KW-0963">Cytoplasm</keyword>
<evidence type="ECO:0000259" key="13">
    <source>
        <dbReference type="SMART" id="SM00065"/>
    </source>
</evidence>
<dbReference type="InterPro" id="IPR050408">
    <property type="entry name" value="HGPRT"/>
</dbReference>
<comment type="similarity">
    <text evidence="4">Belongs to the purine/pyrimidine phosphoribosyltransferase family.</text>
</comment>